<evidence type="ECO:0000313" key="1">
    <source>
        <dbReference type="EMBL" id="EYC26001.1"/>
    </source>
</evidence>
<evidence type="ECO:0000313" key="2">
    <source>
        <dbReference type="Proteomes" id="UP000024635"/>
    </source>
</evidence>
<comment type="caution">
    <text evidence="1">The sequence shown here is derived from an EMBL/GenBank/DDBJ whole genome shotgun (WGS) entry which is preliminary data.</text>
</comment>
<sequence>MLLLLVVLDDVAAFSKHSREMPSVHPSTELLVELRADEPRRRRRWWRAKIATKTAAPDAQLTAAAAAADK</sequence>
<name>A0A016VFD4_9BILA</name>
<gene>
    <name evidence="1" type="primary">Acey_s0011.g1505</name>
    <name evidence="1" type="ORF">Y032_0011g1505</name>
</gene>
<dbReference type="EMBL" id="JARK01001347">
    <property type="protein sequence ID" value="EYC26001.1"/>
    <property type="molecule type" value="Genomic_DNA"/>
</dbReference>
<protein>
    <submittedName>
        <fullName evidence="1">Uncharacterized protein</fullName>
    </submittedName>
</protein>
<dbReference type="AlphaFoldDB" id="A0A016VFD4"/>
<proteinExistence type="predicted"/>
<organism evidence="1 2">
    <name type="scientific">Ancylostoma ceylanicum</name>
    <dbReference type="NCBI Taxonomy" id="53326"/>
    <lineage>
        <taxon>Eukaryota</taxon>
        <taxon>Metazoa</taxon>
        <taxon>Ecdysozoa</taxon>
        <taxon>Nematoda</taxon>
        <taxon>Chromadorea</taxon>
        <taxon>Rhabditida</taxon>
        <taxon>Rhabditina</taxon>
        <taxon>Rhabditomorpha</taxon>
        <taxon>Strongyloidea</taxon>
        <taxon>Ancylostomatidae</taxon>
        <taxon>Ancylostomatinae</taxon>
        <taxon>Ancylostoma</taxon>
    </lineage>
</organism>
<keyword evidence="2" id="KW-1185">Reference proteome</keyword>
<accession>A0A016VFD4</accession>
<reference evidence="2" key="1">
    <citation type="journal article" date="2015" name="Nat. Genet.">
        <title>The genome and transcriptome of the zoonotic hookworm Ancylostoma ceylanicum identify infection-specific gene families.</title>
        <authorList>
            <person name="Schwarz E.M."/>
            <person name="Hu Y."/>
            <person name="Antoshechkin I."/>
            <person name="Miller M.M."/>
            <person name="Sternberg P.W."/>
            <person name="Aroian R.V."/>
        </authorList>
    </citation>
    <scope>NUCLEOTIDE SEQUENCE</scope>
    <source>
        <strain evidence="2">HY135</strain>
    </source>
</reference>
<dbReference type="Proteomes" id="UP000024635">
    <property type="component" value="Unassembled WGS sequence"/>
</dbReference>